<dbReference type="EMBL" id="LAZR01002095">
    <property type="protein sequence ID" value="KKN34595.1"/>
    <property type="molecule type" value="Genomic_DNA"/>
</dbReference>
<protein>
    <submittedName>
        <fullName evidence="1">Uncharacterized protein</fullName>
    </submittedName>
</protein>
<accession>A0A0F9PSA9</accession>
<name>A0A0F9PSA9_9ZZZZ</name>
<evidence type="ECO:0000313" key="1">
    <source>
        <dbReference type="EMBL" id="KKN34595.1"/>
    </source>
</evidence>
<dbReference type="AlphaFoldDB" id="A0A0F9PSA9"/>
<organism evidence="1">
    <name type="scientific">marine sediment metagenome</name>
    <dbReference type="NCBI Taxonomy" id="412755"/>
    <lineage>
        <taxon>unclassified sequences</taxon>
        <taxon>metagenomes</taxon>
        <taxon>ecological metagenomes</taxon>
    </lineage>
</organism>
<comment type="caution">
    <text evidence="1">The sequence shown here is derived from an EMBL/GenBank/DDBJ whole genome shotgun (WGS) entry which is preliminary data.</text>
</comment>
<gene>
    <name evidence="1" type="ORF">LCGC14_0791850</name>
</gene>
<proteinExistence type="predicted"/>
<reference evidence="1" key="1">
    <citation type="journal article" date="2015" name="Nature">
        <title>Complex archaea that bridge the gap between prokaryotes and eukaryotes.</title>
        <authorList>
            <person name="Spang A."/>
            <person name="Saw J.H."/>
            <person name="Jorgensen S.L."/>
            <person name="Zaremba-Niedzwiedzka K."/>
            <person name="Martijn J."/>
            <person name="Lind A.E."/>
            <person name="van Eijk R."/>
            <person name="Schleper C."/>
            <person name="Guy L."/>
            <person name="Ettema T.J."/>
        </authorList>
    </citation>
    <scope>NUCLEOTIDE SEQUENCE</scope>
</reference>
<sequence>MKQEIELTGLQRQEKRLLSLSQIELPKRLFSYDGREYTLEIGELIPKGSGYFINYFCIFHDDILVKAKTLSEAKRQMILKLNTKWIENGLVGKEYDLKTHKLKWLPGWCKN</sequence>